<protein>
    <recommendedName>
        <fullName evidence="10">ABC transporter permease subunit</fullName>
    </recommendedName>
</protein>
<evidence type="ECO:0000256" key="2">
    <source>
        <dbReference type="ARBA" id="ARBA00022448"/>
    </source>
</evidence>
<evidence type="ECO:0008006" key="10">
    <source>
        <dbReference type="Google" id="ProtNLM"/>
    </source>
</evidence>
<dbReference type="InterPro" id="IPR035906">
    <property type="entry name" value="MetI-like_sf"/>
</dbReference>
<evidence type="ECO:0000256" key="7">
    <source>
        <dbReference type="SAM" id="Phobius"/>
    </source>
</evidence>
<feature type="transmembrane region" description="Helical" evidence="7">
    <location>
        <begin position="485"/>
        <end position="508"/>
    </location>
</feature>
<feature type="transmembrane region" description="Helical" evidence="7">
    <location>
        <begin position="26"/>
        <end position="47"/>
    </location>
</feature>
<feature type="transmembrane region" description="Helical" evidence="7">
    <location>
        <begin position="213"/>
        <end position="233"/>
    </location>
</feature>
<keyword evidence="2" id="KW-0813">Transport</keyword>
<feature type="transmembrane region" description="Helical" evidence="7">
    <location>
        <begin position="366"/>
        <end position="388"/>
    </location>
</feature>
<comment type="subcellular location">
    <subcellularLocation>
        <location evidence="1">Cell membrane</location>
        <topology evidence="1">Multi-pass membrane protein</topology>
    </subcellularLocation>
</comment>
<sequence length="573" mass="64143">MEHVKIGTGSRRSLMGILHRIWKYKLHYIIVIPALLLIALFKMFPIITNIVMSFKNYVVFRGLWGSPWVGFDNFFQLFGNAGFQNAFTNTLIIKLAYITICGMIALVVALAVSGLRSSKLRNLTTTIVLMPLFIPSVVVAYVISHMLAPTQLEKINLHLFILGDPKFFLPMLVIVEALKTCSIPILIALAAIESKRSILLTQNIAIESYKRSHVIPAIRSILAFAVFQLSTILSTDFELVSNLYNPLVYEVADTIDTFSYRSGLISGKYNIASTIGTIQFVVQLLGTFAAYLLVRRLFSHDLFNNSKGTEAIQLHSKHRHTIGIIVSTLYAVGIMGLIYYICIQPFTVRSTSGLNLWQVLPVTRYVGYFVINFAAVIVNLFITATLAYPLTVKDLPGRNIYKLVLLFVLAAGSGTISEYLIIKSFGMINTVYPQMVLGFFAILNVFVVKSIFNSKYASLKEQNAEQGRGELCTFFTLFIPKIWKILIALGVLQFVTLCNSYFVSSLYMSNSNTFSPIMVFRTMTNGVNKMGVEPGEPIIMQIAAIITLPSLVLLLVFRKWLTSEVLISQVRKM</sequence>
<feature type="transmembrane region" description="Helical" evidence="7">
    <location>
        <begin position="434"/>
        <end position="452"/>
    </location>
</feature>
<reference evidence="8 9" key="1">
    <citation type="submission" date="2022-05" db="EMBL/GenBank/DDBJ databases">
        <title>Genome Sequencing of Bee-Associated Microbes.</title>
        <authorList>
            <person name="Dunlap C."/>
        </authorList>
    </citation>
    <scope>NUCLEOTIDE SEQUENCE [LARGE SCALE GENOMIC DNA]</scope>
    <source>
        <strain evidence="8 9">NRRL B-14421</strain>
    </source>
</reference>
<evidence type="ECO:0000256" key="4">
    <source>
        <dbReference type="ARBA" id="ARBA00022692"/>
    </source>
</evidence>
<dbReference type="EMBL" id="JAMDMX010000067">
    <property type="protein sequence ID" value="MCY9695251.1"/>
    <property type="molecule type" value="Genomic_DNA"/>
</dbReference>
<accession>A0ABT4GGE2</accession>
<comment type="caution">
    <text evidence="8">The sequence shown here is derived from an EMBL/GenBank/DDBJ whole genome shotgun (WGS) entry which is preliminary data.</text>
</comment>
<feature type="transmembrane region" description="Helical" evidence="7">
    <location>
        <begin position="271"/>
        <end position="294"/>
    </location>
</feature>
<dbReference type="PANTHER" id="PTHR43744">
    <property type="entry name" value="ABC TRANSPORTER PERMEASE PROTEIN MG189-RELATED-RELATED"/>
    <property type="match status" value="1"/>
</dbReference>
<evidence type="ECO:0000256" key="3">
    <source>
        <dbReference type="ARBA" id="ARBA00022475"/>
    </source>
</evidence>
<keyword evidence="4 7" id="KW-0812">Transmembrane</keyword>
<dbReference type="PANTHER" id="PTHR43744:SF9">
    <property type="entry name" value="POLYGALACTURONAN_RHAMNOGALACTURONAN TRANSPORT SYSTEM PERMEASE PROTEIN YTCP"/>
    <property type="match status" value="1"/>
</dbReference>
<evidence type="ECO:0000256" key="1">
    <source>
        <dbReference type="ARBA" id="ARBA00004651"/>
    </source>
</evidence>
<organism evidence="8 9">
    <name type="scientific">Paenibacillus alginolyticus</name>
    <dbReference type="NCBI Taxonomy" id="59839"/>
    <lineage>
        <taxon>Bacteria</taxon>
        <taxon>Bacillati</taxon>
        <taxon>Bacillota</taxon>
        <taxon>Bacilli</taxon>
        <taxon>Bacillales</taxon>
        <taxon>Paenibacillaceae</taxon>
        <taxon>Paenibacillus</taxon>
    </lineage>
</organism>
<dbReference type="Gene3D" id="1.10.3720.10">
    <property type="entry name" value="MetI-like"/>
    <property type="match status" value="3"/>
</dbReference>
<feature type="transmembrane region" description="Helical" evidence="7">
    <location>
        <begin position="95"/>
        <end position="115"/>
    </location>
</feature>
<feature type="transmembrane region" description="Helical" evidence="7">
    <location>
        <begin position="322"/>
        <end position="346"/>
    </location>
</feature>
<proteinExistence type="predicted"/>
<keyword evidence="9" id="KW-1185">Reference proteome</keyword>
<feature type="transmembrane region" description="Helical" evidence="7">
    <location>
        <begin position="127"/>
        <end position="147"/>
    </location>
</feature>
<gene>
    <name evidence="8" type="ORF">M5X19_20445</name>
</gene>
<dbReference type="Proteomes" id="UP001527099">
    <property type="component" value="Unassembled WGS sequence"/>
</dbReference>
<keyword evidence="6 7" id="KW-0472">Membrane</keyword>
<keyword evidence="3" id="KW-1003">Cell membrane</keyword>
<evidence type="ECO:0000313" key="9">
    <source>
        <dbReference type="Proteomes" id="UP001527099"/>
    </source>
</evidence>
<evidence type="ECO:0000313" key="8">
    <source>
        <dbReference type="EMBL" id="MCY9695251.1"/>
    </source>
</evidence>
<evidence type="ECO:0000256" key="5">
    <source>
        <dbReference type="ARBA" id="ARBA00022989"/>
    </source>
</evidence>
<feature type="transmembrane region" description="Helical" evidence="7">
    <location>
        <begin position="400"/>
        <end position="422"/>
    </location>
</feature>
<evidence type="ECO:0000256" key="6">
    <source>
        <dbReference type="ARBA" id="ARBA00023136"/>
    </source>
</evidence>
<dbReference type="RefSeq" id="WP_268616662.1">
    <property type="nucleotide sequence ID" value="NZ_JAMDMX010000067.1"/>
</dbReference>
<feature type="transmembrane region" description="Helical" evidence="7">
    <location>
        <begin position="538"/>
        <end position="557"/>
    </location>
</feature>
<dbReference type="SUPFAM" id="SSF161098">
    <property type="entry name" value="MetI-like"/>
    <property type="match status" value="2"/>
</dbReference>
<feature type="transmembrane region" description="Helical" evidence="7">
    <location>
        <begin position="167"/>
        <end position="192"/>
    </location>
</feature>
<name>A0ABT4GGE2_9BACL</name>
<keyword evidence="5 7" id="KW-1133">Transmembrane helix</keyword>